<evidence type="ECO:0000313" key="1">
    <source>
        <dbReference type="EMBL" id="CAF4663012.1"/>
    </source>
</evidence>
<proteinExistence type="predicted"/>
<comment type="caution">
    <text evidence="1">The sequence shown here is derived from an EMBL/GenBank/DDBJ whole genome shotgun (WGS) entry which is preliminary data.</text>
</comment>
<feature type="non-terminal residue" evidence="1">
    <location>
        <position position="1"/>
    </location>
</feature>
<protein>
    <submittedName>
        <fullName evidence="1">Uncharacterized protein</fullName>
    </submittedName>
</protein>
<dbReference type="EMBL" id="CAJOBI010117784">
    <property type="protein sequence ID" value="CAF4663012.1"/>
    <property type="molecule type" value="Genomic_DNA"/>
</dbReference>
<accession>A0A8S2ZRI1</accession>
<reference evidence="1" key="1">
    <citation type="submission" date="2021-02" db="EMBL/GenBank/DDBJ databases">
        <authorList>
            <person name="Nowell W R."/>
        </authorList>
    </citation>
    <scope>NUCLEOTIDE SEQUENCE</scope>
</reference>
<sequence>AIVASNRAHTPWERAKLLGPLAFTDARVDFQCTALTPSPTVPTSGIFEYN</sequence>
<name>A0A8S2ZRI1_9BILA</name>
<organism evidence="1 2">
    <name type="scientific">Rotaria magnacalcarata</name>
    <dbReference type="NCBI Taxonomy" id="392030"/>
    <lineage>
        <taxon>Eukaryota</taxon>
        <taxon>Metazoa</taxon>
        <taxon>Spiralia</taxon>
        <taxon>Gnathifera</taxon>
        <taxon>Rotifera</taxon>
        <taxon>Eurotatoria</taxon>
        <taxon>Bdelloidea</taxon>
        <taxon>Philodinida</taxon>
        <taxon>Philodinidae</taxon>
        <taxon>Rotaria</taxon>
    </lineage>
</organism>
<evidence type="ECO:0000313" key="2">
    <source>
        <dbReference type="Proteomes" id="UP000676336"/>
    </source>
</evidence>
<dbReference type="AlphaFoldDB" id="A0A8S2ZRI1"/>
<dbReference type="Proteomes" id="UP000676336">
    <property type="component" value="Unassembled WGS sequence"/>
</dbReference>
<gene>
    <name evidence="1" type="ORF">SMN809_LOCUS41577</name>
</gene>